<dbReference type="GeneID" id="111101596"/>
<dbReference type="GO" id="GO:0032502">
    <property type="term" value="P:developmental process"/>
    <property type="evidence" value="ECO:0007669"/>
    <property type="project" value="TreeGrafter"/>
</dbReference>
<organism evidence="3 4">
    <name type="scientific">Crassostrea virginica</name>
    <name type="common">Eastern oyster</name>
    <dbReference type="NCBI Taxonomy" id="6565"/>
    <lineage>
        <taxon>Eukaryota</taxon>
        <taxon>Metazoa</taxon>
        <taxon>Spiralia</taxon>
        <taxon>Lophotrochozoa</taxon>
        <taxon>Mollusca</taxon>
        <taxon>Bivalvia</taxon>
        <taxon>Autobranchia</taxon>
        <taxon>Pteriomorphia</taxon>
        <taxon>Ostreida</taxon>
        <taxon>Ostreoidea</taxon>
        <taxon>Ostreidae</taxon>
        <taxon>Crassostrea</taxon>
    </lineage>
</organism>
<dbReference type="OrthoDB" id="5976910at2759"/>
<dbReference type="Pfam" id="PF00010">
    <property type="entry name" value="HLH"/>
    <property type="match status" value="1"/>
</dbReference>
<dbReference type="PROSITE" id="PS50888">
    <property type="entry name" value="BHLH"/>
    <property type="match status" value="1"/>
</dbReference>
<dbReference type="GO" id="GO:0000977">
    <property type="term" value="F:RNA polymerase II transcription regulatory region sequence-specific DNA binding"/>
    <property type="evidence" value="ECO:0007669"/>
    <property type="project" value="TreeGrafter"/>
</dbReference>
<proteinExistence type="predicted"/>
<accession>A0A8B8AEC0</accession>
<dbReference type="InterPro" id="IPR050283">
    <property type="entry name" value="E-box_TF_Regulators"/>
</dbReference>
<dbReference type="CDD" id="cd19724">
    <property type="entry name" value="bHLH_TS_ASCL3_like"/>
    <property type="match status" value="1"/>
</dbReference>
<dbReference type="PANTHER" id="PTHR23349:SF108">
    <property type="entry name" value="BHLH DOMAIN-CONTAINING PROTEIN"/>
    <property type="match status" value="1"/>
</dbReference>
<gene>
    <name evidence="4" type="primary">LOC111101596</name>
</gene>
<dbReference type="Proteomes" id="UP000694844">
    <property type="component" value="Chromosome 6"/>
</dbReference>
<dbReference type="SMART" id="SM00353">
    <property type="entry name" value="HLH"/>
    <property type="match status" value="1"/>
</dbReference>
<feature type="domain" description="BHLH" evidence="2">
    <location>
        <begin position="87"/>
        <end position="139"/>
    </location>
</feature>
<keyword evidence="3" id="KW-1185">Reference proteome</keyword>
<evidence type="ECO:0000313" key="3">
    <source>
        <dbReference type="Proteomes" id="UP000694844"/>
    </source>
</evidence>
<evidence type="ECO:0000256" key="1">
    <source>
        <dbReference type="ARBA" id="ARBA00023125"/>
    </source>
</evidence>
<dbReference type="RefSeq" id="XP_022289837.1">
    <property type="nucleotide sequence ID" value="XM_022434129.1"/>
</dbReference>
<evidence type="ECO:0000259" key="2">
    <source>
        <dbReference type="PROSITE" id="PS50888"/>
    </source>
</evidence>
<protein>
    <submittedName>
        <fullName evidence="4">Achaete-scute homolog 3-like</fullName>
    </submittedName>
</protein>
<dbReference type="PANTHER" id="PTHR23349">
    <property type="entry name" value="BASIC HELIX-LOOP-HELIX TRANSCRIPTION FACTOR, TWIST"/>
    <property type="match status" value="1"/>
</dbReference>
<dbReference type="AlphaFoldDB" id="A0A8B8AEC0"/>
<evidence type="ECO:0000313" key="4">
    <source>
        <dbReference type="RefSeq" id="XP_022289837.1"/>
    </source>
</evidence>
<name>A0A8B8AEC0_CRAVI</name>
<dbReference type="SUPFAM" id="SSF47459">
    <property type="entry name" value="HLH, helix-loop-helix DNA-binding domain"/>
    <property type="match status" value="1"/>
</dbReference>
<dbReference type="KEGG" id="cvn:111101596"/>
<keyword evidence="1" id="KW-0238">DNA-binding</keyword>
<dbReference type="InterPro" id="IPR011598">
    <property type="entry name" value="bHLH_dom"/>
</dbReference>
<dbReference type="Gene3D" id="4.10.280.10">
    <property type="entry name" value="Helix-loop-helix DNA-binding domain"/>
    <property type="match status" value="1"/>
</dbReference>
<dbReference type="GO" id="GO:0046983">
    <property type="term" value="F:protein dimerization activity"/>
    <property type="evidence" value="ECO:0007669"/>
    <property type="project" value="InterPro"/>
</dbReference>
<dbReference type="GO" id="GO:0000981">
    <property type="term" value="F:DNA-binding transcription factor activity, RNA polymerase II-specific"/>
    <property type="evidence" value="ECO:0007669"/>
    <property type="project" value="TreeGrafter"/>
</dbReference>
<sequence>MQGLDYPSPGEIISVKITSPTCEDLGIPRESDDVIMPARLIKNPSLHLDGLRYEALVKNSPSPSDPFSPICMIPLPSPFTLDHLEPTFIRKRNERERERVRCVNDGYTQLKEHLPLENKQKRISKVEILRRAIEYIRYLNAVLEKDDENKSGKTTSAQCGDEHIDSDVLRTQNPSQVKFPSDALAECCRDILPETETGFNPIESVSDTDEVYGNGSDLGYDSFSSGCEMEDDYLVTRDVDYGECHRGIKRPLEGVNNCASFKKQSLYVS</sequence>
<dbReference type="InterPro" id="IPR036638">
    <property type="entry name" value="HLH_DNA-bd_sf"/>
</dbReference>
<reference evidence="4" key="1">
    <citation type="submission" date="2025-08" db="UniProtKB">
        <authorList>
            <consortium name="RefSeq"/>
        </authorList>
    </citation>
    <scope>IDENTIFICATION</scope>
    <source>
        <tissue evidence="4">Whole sample</tissue>
    </source>
</reference>